<dbReference type="EMBL" id="BAABAS010000004">
    <property type="protein sequence ID" value="GAA4227827.1"/>
    <property type="molecule type" value="Genomic_DNA"/>
</dbReference>
<sequence length="131" mass="14677">MVALLLVLALLIVVAVIVSCVWLGGTALREHSARQAERQALRQQAVQELRLLDGRDGHLAYVERVYQRARTGAKAIIVWDATGNRQDAWFHDWPNVPAGTYLLLAGTTGYGPHNHNPHVYYVRPNQILTMI</sequence>
<evidence type="ECO:0000313" key="2">
    <source>
        <dbReference type="Proteomes" id="UP001501710"/>
    </source>
</evidence>
<reference evidence="2" key="1">
    <citation type="journal article" date="2019" name="Int. J. Syst. Evol. Microbiol.">
        <title>The Global Catalogue of Microorganisms (GCM) 10K type strain sequencing project: providing services to taxonomists for standard genome sequencing and annotation.</title>
        <authorList>
            <consortium name="The Broad Institute Genomics Platform"/>
            <consortium name="The Broad Institute Genome Sequencing Center for Infectious Disease"/>
            <person name="Wu L."/>
            <person name="Ma J."/>
        </authorList>
    </citation>
    <scope>NUCLEOTIDE SEQUENCE [LARGE SCALE GENOMIC DNA]</scope>
    <source>
        <strain evidence="2">JCM 17440</strain>
    </source>
</reference>
<keyword evidence="2" id="KW-1185">Reference proteome</keyword>
<organism evidence="1 2">
    <name type="scientific">Actinomadura meridiana</name>
    <dbReference type="NCBI Taxonomy" id="559626"/>
    <lineage>
        <taxon>Bacteria</taxon>
        <taxon>Bacillati</taxon>
        <taxon>Actinomycetota</taxon>
        <taxon>Actinomycetes</taxon>
        <taxon>Streptosporangiales</taxon>
        <taxon>Thermomonosporaceae</taxon>
        <taxon>Actinomadura</taxon>
    </lineage>
</organism>
<gene>
    <name evidence="1" type="ORF">GCM10022254_16460</name>
</gene>
<dbReference type="Proteomes" id="UP001501710">
    <property type="component" value="Unassembled WGS sequence"/>
</dbReference>
<accession>A0ABP8BVS8</accession>
<name>A0ABP8BVS8_9ACTN</name>
<evidence type="ECO:0000313" key="1">
    <source>
        <dbReference type="EMBL" id="GAA4227827.1"/>
    </source>
</evidence>
<dbReference type="RefSeq" id="WP_344892245.1">
    <property type="nucleotide sequence ID" value="NZ_BAABAS010000004.1"/>
</dbReference>
<comment type="caution">
    <text evidence="1">The sequence shown here is derived from an EMBL/GenBank/DDBJ whole genome shotgun (WGS) entry which is preliminary data.</text>
</comment>
<protein>
    <submittedName>
        <fullName evidence="1">Uncharacterized protein</fullName>
    </submittedName>
</protein>
<proteinExistence type="predicted"/>